<dbReference type="EMBL" id="RRYP01001875">
    <property type="protein sequence ID" value="TNV85385.1"/>
    <property type="molecule type" value="Genomic_DNA"/>
</dbReference>
<sequence length="71" mass="8341">MIYNYANIDFYTFCYFEKALNDIQRLKEVAKLLQILFKSLNSIGLQHIIHTMTISRLQGEKRSFIKLGIGQ</sequence>
<accession>A0A8J8T899</accession>
<evidence type="ECO:0000313" key="2">
    <source>
        <dbReference type="Proteomes" id="UP000785679"/>
    </source>
</evidence>
<comment type="caution">
    <text evidence="1">The sequence shown here is derived from an EMBL/GenBank/DDBJ whole genome shotgun (WGS) entry which is preliminary data.</text>
</comment>
<organism evidence="1 2">
    <name type="scientific">Halteria grandinella</name>
    <dbReference type="NCBI Taxonomy" id="5974"/>
    <lineage>
        <taxon>Eukaryota</taxon>
        <taxon>Sar</taxon>
        <taxon>Alveolata</taxon>
        <taxon>Ciliophora</taxon>
        <taxon>Intramacronucleata</taxon>
        <taxon>Spirotrichea</taxon>
        <taxon>Stichotrichia</taxon>
        <taxon>Sporadotrichida</taxon>
        <taxon>Halteriidae</taxon>
        <taxon>Halteria</taxon>
    </lineage>
</organism>
<protein>
    <submittedName>
        <fullName evidence="1">Uncharacterized protein</fullName>
    </submittedName>
</protein>
<dbReference type="AlphaFoldDB" id="A0A8J8T899"/>
<proteinExistence type="predicted"/>
<dbReference type="Proteomes" id="UP000785679">
    <property type="component" value="Unassembled WGS sequence"/>
</dbReference>
<evidence type="ECO:0000313" key="1">
    <source>
        <dbReference type="EMBL" id="TNV85385.1"/>
    </source>
</evidence>
<gene>
    <name evidence="1" type="ORF">FGO68_gene7549</name>
</gene>
<keyword evidence="2" id="KW-1185">Reference proteome</keyword>
<name>A0A8J8T899_HALGN</name>
<reference evidence="1" key="1">
    <citation type="submission" date="2019-06" db="EMBL/GenBank/DDBJ databases">
        <authorList>
            <person name="Zheng W."/>
        </authorList>
    </citation>
    <scope>NUCLEOTIDE SEQUENCE</scope>
    <source>
        <strain evidence="1">QDHG01</strain>
    </source>
</reference>